<evidence type="ECO:0000313" key="2">
    <source>
        <dbReference type="Proteomes" id="UP000051380"/>
    </source>
</evidence>
<gene>
    <name evidence="1" type="ORF">AOQ72_02815</name>
</gene>
<name>A0A0R3BX50_9BRAD</name>
<accession>A0A0R3BX50</accession>
<proteinExistence type="predicted"/>
<dbReference type="EMBL" id="LJYF01000048">
    <property type="protein sequence ID" value="KRP86926.1"/>
    <property type="molecule type" value="Genomic_DNA"/>
</dbReference>
<dbReference type="AlphaFoldDB" id="A0A0R3BX50"/>
<reference evidence="1 2" key="1">
    <citation type="submission" date="2015-09" db="EMBL/GenBank/DDBJ databases">
        <title>Draft Genome Sequence of the Strain BR 3267 (Bradyrhizobium yuanmingense) recommended as inoculant for cowpea in Brazil.</title>
        <authorList>
            <person name="Simoes-Araujo J.L."/>
            <person name="Zilli J.E."/>
        </authorList>
    </citation>
    <scope>NUCLEOTIDE SEQUENCE [LARGE SCALE GENOMIC DNA]</scope>
    <source>
        <strain evidence="1 2">BR3267</strain>
    </source>
</reference>
<protein>
    <submittedName>
        <fullName evidence="1">Uncharacterized protein</fullName>
    </submittedName>
</protein>
<evidence type="ECO:0000313" key="1">
    <source>
        <dbReference type="EMBL" id="KRP86926.1"/>
    </source>
</evidence>
<comment type="caution">
    <text evidence="1">The sequence shown here is derived from an EMBL/GenBank/DDBJ whole genome shotgun (WGS) entry which is preliminary data.</text>
</comment>
<sequence>MTCDIIVRDDENRHVSTSYKGQESTKQDPCGFFFLADANNCGDARTGSTGGHVVGRQLAVIIECDLDTLHPLI</sequence>
<organism evidence="1 2">
    <name type="scientific">Bradyrhizobium yuanmingense</name>
    <dbReference type="NCBI Taxonomy" id="108015"/>
    <lineage>
        <taxon>Bacteria</taxon>
        <taxon>Pseudomonadati</taxon>
        <taxon>Pseudomonadota</taxon>
        <taxon>Alphaproteobacteria</taxon>
        <taxon>Hyphomicrobiales</taxon>
        <taxon>Nitrobacteraceae</taxon>
        <taxon>Bradyrhizobium</taxon>
    </lineage>
</organism>
<dbReference type="Proteomes" id="UP000051380">
    <property type="component" value="Unassembled WGS sequence"/>
</dbReference>